<dbReference type="GO" id="GO:0009271">
    <property type="term" value="P:phage shock"/>
    <property type="evidence" value="ECO:0007669"/>
    <property type="project" value="InterPro"/>
</dbReference>
<name>A0A426RSQ4_9SPHN</name>
<protein>
    <submittedName>
        <fullName evidence="3">Envelope stress response membrane protein PspB</fullName>
    </submittedName>
</protein>
<dbReference type="OrthoDB" id="7365677at2"/>
<evidence type="ECO:0000313" key="4">
    <source>
        <dbReference type="Proteomes" id="UP000268553"/>
    </source>
</evidence>
<reference evidence="3 4" key="1">
    <citation type="submission" date="2018-12" db="EMBL/GenBank/DDBJ databases">
        <authorList>
            <person name="Kim S.-J."/>
            <person name="Jung G.-Y."/>
        </authorList>
    </citation>
    <scope>NUCLEOTIDE SEQUENCE [LARGE SCALE GENOMIC DNA]</scope>
    <source>
        <strain evidence="3 4">03SU3-P</strain>
    </source>
</reference>
<dbReference type="InterPro" id="IPR009554">
    <property type="entry name" value="Phageshock_PspB"/>
</dbReference>
<dbReference type="Proteomes" id="UP000268553">
    <property type="component" value="Unassembled WGS sequence"/>
</dbReference>
<evidence type="ECO:0000256" key="2">
    <source>
        <dbReference type="SAM" id="Phobius"/>
    </source>
</evidence>
<keyword evidence="2" id="KW-0472">Membrane</keyword>
<dbReference type="AlphaFoldDB" id="A0A426RSQ4"/>
<sequence>MEEVLVPVMVVGMLFVALPWLVLHYVTRWKTAATLTNDDERMLGDMHELARRLEDRLDTVERLVAQENPDWRPRRMELDTPDFDPENVRRLERNR</sequence>
<evidence type="ECO:0000256" key="1">
    <source>
        <dbReference type="SAM" id="MobiDB-lite"/>
    </source>
</evidence>
<keyword evidence="2" id="KW-0812">Transmembrane</keyword>
<feature type="region of interest" description="Disordered" evidence="1">
    <location>
        <begin position="73"/>
        <end position="95"/>
    </location>
</feature>
<gene>
    <name evidence="3" type="primary">pspB</name>
    <name evidence="3" type="ORF">D7D48_04075</name>
</gene>
<dbReference type="Pfam" id="PF06667">
    <property type="entry name" value="PspB"/>
    <property type="match status" value="1"/>
</dbReference>
<keyword evidence="2" id="KW-1133">Transmembrane helix</keyword>
<feature type="compositionally biased region" description="Basic and acidic residues" evidence="1">
    <location>
        <begin position="86"/>
        <end position="95"/>
    </location>
</feature>
<keyword evidence="4" id="KW-1185">Reference proteome</keyword>
<proteinExistence type="predicted"/>
<dbReference type="EMBL" id="RWJI01000001">
    <property type="protein sequence ID" value="RRQ52057.1"/>
    <property type="molecule type" value="Genomic_DNA"/>
</dbReference>
<dbReference type="NCBIfam" id="TIGR02976">
    <property type="entry name" value="phageshock_pspB"/>
    <property type="match status" value="1"/>
</dbReference>
<dbReference type="RefSeq" id="WP_125230073.1">
    <property type="nucleotide sequence ID" value="NZ_RWJI01000001.1"/>
</dbReference>
<organism evidence="3 4">
    <name type="scientific">Sphingorhabdus wooponensis</name>
    <dbReference type="NCBI Taxonomy" id="940136"/>
    <lineage>
        <taxon>Bacteria</taxon>
        <taxon>Pseudomonadati</taxon>
        <taxon>Pseudomonadota</taxon>
        <taxon>Alphaproteobacteria</taxon>
        <taxon>Sphingomonadales</taxon>
        <taxon>Sphingomonadaceae</taxon>
        <taxon>Sphingorhabdus</taxon>
    </lineage>
</organism>
<accession>A0A426RSQ4</accession>
<comment type="caution">
    <text evidence="3">The sequence shown here is derived from an EMBL/GenBank/DDBJ whole genome shotgun (WGS) entry which is preliminary data.</text>
</comment>
<evidence type="ECO:0000313" key="3">
    <source>
        <dbReference type="EMBL" id="RRQ52057.1"/>
    </source>
</evidence>
<dbReference type="GO" id="GO:0006355">
    <property type="term" value="P:regulation of DNA-templated transcription"/>
    <property type="evidence" value="ECO:0007669"/>
    <property type="project" value="InterPro"/>
</dbReference>
<feature type="transmembrane region" description="Helical" evidence="2">
    <location>
        <begin position="6"/>
        <end position="26"/>
    </location>
</feature>